<dbReference type="AlphaFoldDB" id="A0A552E3A9"/>
<evidence type="ECO:0000256" key="8">
    <source>
        <dbReference type="ARBA" id="ARBA00022857"/>
    </source>
</evidence>
<protein>
    <recommendedName>
        <fullName evidence="5">L-lysine N6-monooxygenase MbtG</fullName>
        <ecNumber evidence="4">1.14.13.59</ecNumber>
    </recommendedName>
    <alternativeName>
        <fullName evidence="13">Lysine 6-N-hydroxylase</fullName>
    </alternativeName>
    <alternativeName>
        <fullName evidence="12">Lysine N6-hydroxylase</fullName>
    </alternativeName>
    <alternativeName>
        <fullName evidence="10">Lysine-N-oxygenase</fullName>
    </alternativeName>
    <alternativeName>
        <fullName evidence="11">Mycobactin synthase protein G</fullName>
    </alternativeName>
</protein>
<evidence type="ECO:0000256" key="7">
    <source>
        <dbReference type="ARBA" id="ARBA00022827"/>
    </source>
</evidence>
<comment type="cofactor">
    <cofactor evidence="1">
        <name>FAD</name>
        <dbReference type="ChEBI" id="CHEBI:57692"/>
    </cofactor>
</comment>
<dbReference type="Pfam" id="PF13434">
    <property type="entry name" value="Lys_Orn_oxgnase"/>
    <property type="match status" value="1"/>
</dbReference>
<evidence type="ECO:0000313" key="15">
    <source>
        <dbReference type="EMBL" id="TRU28980.1"/>
    </source>
</evidence>
<dbReference type="PANTHER" id="PTHR42802:SF1">
    <property type="entry name" value="L-ORNITHINE N(5)-MONOOXYGENASE"/>
    <property type="match status" value="1"/>
</dbReference>
<evidence type="ECO:0000256" key="3">
    <source>
        <dbReference type="ARBA" id="ARBA00007588"/>
    </source>
</evidence>
<keyword evidence="9" id="KW-0560">Oxidoreductase</keyword>
<dbReference type="Proteomes" id="UP000319313">
    <property type="component" value="Unassembled WGS sequence"/>
</dbReference>
<dbReference type="PRINTS" id="PR00368">
    <property type="entry name" value="FADPNR"/>
</dbReference>
<keyword evidence="7" id="KW-0274">FAD</keyword>
<dbReference type="InterPro" id="IPR036188">
    <property type="entry name" value="FAD/NAD-bd_sf"/>
</dbReference>
<evidence type="ECO:0000256" key="4">
    <source>
        <dbReference type="ARBA" id="ARBA00013076"/>
    </source>
</evidence>
<accession>A0A552E3A9</accession>
<keyword evidence="6" id="KW-0285">Flavoprotein</keyword>
<dbReference type="Gene3D" id="3.50.50.60">
    <property type="entry name" value="FAD/NAD(P)-binding domain"/>
    <property type="match status" value="1"/>
</dbReference>
<evidence type="ECO:0000256" key="11">
    <source>
        <dbReference type="ARBA" id="ARBA00031158"/>
    </source>
</evidence>
<evidence type="ECO:0000256" key="10">
    <source>
        <dbReference type="ARBA" id="ARBA00029939"/>
    </source>
</evidence>
<dbReference type="PANTHER" id="PTHR42802">
    <property type="entry name" value="MONOOXYGENASE"/>
    <property type="match status" value="1"/>
</dbReference>
<gene>
    <name evidence="15" type="ORF">EWV81_03590</name>
</gene>
<evidence type="ECO:0000256" key="1">
    <source>
        <dbReference type="ARBA" id="ARBA00001974"/>
    </source>
</evidence>
<name>A0A552E3A9_MICAE</name>
<comment type="pathway">
    <text evidence="2">Siderophore biosynthesis.</text>
</comment>
<evidence type="ECO:0000313" key="16">
    <source>
        <dbReference type="Proteomes" id="UP000319313"/>
    </source>
</evidence>
<evidence type="ECO:0000256" key="13">
    <source>
        <dbReference type="ARBA" id="ARBA00032738"/>
    </source>
</evidence>
<sequence>MKIFDLIGIGFGPANLALAVAMQEQAETITSPLLNLLFLEAKTEFAWHPGMLLENMSIQVSFLKDLATLRNPQSHFTFLNYLKSKGRLNEFINLRTFYPTRREINDYFRWAAKHFENQVSYERKVIDLQPVSLNQKEEVNAIQVMAQNLHSGQTESYLARNLVIATGGKPKIPDGVEVNCQKNSNIFHSSEFLYRCQKYDNFAYPYRFVVVGSGQSAAEIFDYLGTHYPNAQVIATLRSLGYKPMNDSSFVNEIFFPKMVDLFYNCQPENREKILEDYHDTNYSVVDPDLIQNIYKLMYAQKVRGDDRLQILPSLHLDSAVETEGVVRANFTNTREGTKTSLQSDALILATGYDHSNRERLLQPLSNYLLSASDGSYDIKRNYCLKTVSEFTPKIFLQGLCENSHGLSDTLLSLLSIRASEILEELRETLVRDNSRNGKLLTTNS</sequence>
<evidence type="ECO:0000256" key="5">
    <source>
        <dbReference type="ARBA" id="ARBA00016406"/>
    </source>
</evidence>
<comment type="similarity">
    <text evidence="3">Belongs to the lysine N(6)-hydroxylase/L-ornithine N(5)-oxygenase family.</text>
</comment>
<dbReference type="GO" id="GO:0047091">
    <property type="term" value="F:L-lysine 6-monooxygenase (NADPH) activity"/>
    <property type="evidence" value="ECO:0007669"/>
    <property type="project" value="UniProtKB-EC"/>
</dbReference>
<keyword evidence="8" id="KW-0521">NADP</keyword>
<comment type="catalytic activity">
    <reaction evidence="14">
        <text>L-lysine + NADPH + O2 = N(6)-hydroxy-L-lysine + NADP(+) + H2O</text>
        <dbReference type="Rhea" id="RHEA:23228"/>
        <dbReference type="ChEBI" id="CHEBI:15377"/>
        <dbReference type="ChEBI" id="CHEBI:15379"/>
        <dbReference type="ChEBI" id="CHEBI:32551"/>
        <dbReference type="ChEBI" id="CHEBI:57783"/>
        <dbReference type="ChEBI" id="CHEBI:57820"/>
        <dbReference type="ChEBI" id="CHEBI:58349"/>
        <dbReference type="EC" id="1.14.13.59"/>
    </reaction>
</comment>
<evidence type="ECO:0000256" key="6">
    <source>
        <dbReference type="ARBA" id="ARBA00022630"/>
    </source>
</evidence>
<evidence type="ECO:0000256" key="12">
    <source>
        <dbReference type="ARBA" id="ARBA00032493"/>
    </source>
</evidence>
<proteinExistence type="inferred from homology"/>
<dbReference type="GO" id="GO:0006879">
    <property type="term" value="P:intracellular iron ion homeostasis"/>
    <property type="evidence" value="ECO:0007669"/>
    <property type="project" value="TreeGrafter"/>
</dbReference>
<evidence type="ECO:0000256" key="9">
    <source>
        <dbReference type="ARBA" id="ARBA00023002"/>
    </source>
</evidence>
<evidence type="ECO:0000256" key="14">
    <source>
        <dbReference type="ARBA" id="ARBA00048407"/>
    </source>
</evidence>
<dbReference type="EMBL" id="SFBL01000027">
    <property type="protein sequence ID" value="TRU28980.1"/>
    <property type="molecule type" value="Genomic_DNA"/>
</dbReference>
<reference evidence="15 16" key="1">
    <citation type="submission" date="2019-01" db="EMBL/GenBank/DDBJ databases">
        <title>Coherence of Microcystis species and biogeography revealed through population genomics.</title>
        <authorList>
            <person name="Perez-Carrascal O.M."/>
            <person name="Terrat Y."/>
            <person name="Giani A."/>
            <person name="Fortin N."/>
            <person name="Tromas N."/>
            <person name="Shapiro B.J."/>
        </authorList>
    </citation>
    <scope>NUCLEOTIDE SEQUENCE [LARGE SCALE GENOMIC DNA]</scope>
    <source>
        <strain evidence="15">Ma_SC_T_19800800_S464</strain>
    </source>
</reference>
<keyword evidence="15" id="KW-0503">Monooxygenase</keyword>
<dbReference type="EC" id="1.14.13.59" evidence="4"/>
<evidence type="ECO:0000256" key="2">
    <source>
        <dbReference type="ARBA" id="ARBA00004924"/>
    </source>
</evidence>
<organism evidence="15 16">
    <name type="scientific">Microcystis aeruginosa Ma_SC_T_19800800_S464</name>
    <dbReference type="NCBI Taxonomy" id="2486257"/>
    <lineage>
        <taxon>Bacteria</taxon>
        <taxon>Bacillati</taxon>
        <taxon>Cyanobacteriota</taxon>
        <taxon>Cyanophyceae</taxon>
        <taxon>Oscillatoriophycideae</taxon>
        <taxon>Chroococcales</taxon>
        <taxon>Microcystaceae</taxon>
        <taxon>Microcystis</taxon>
    </lineage>
</organism>
<dbReference type="InterPro" id="IPR025700">
    <property type="entry name" value="Lys/Orn_oxygenase"/>
</dbReference>
<dbReference type="SUPFAM" id="SSF51905">
    <property type="entry name" value="FAD/NAD(P)-binding domain"/>
    <property type="match status" value="1"/>
</dbReference>
<comment type="caution">
    <text evidence="15">The sequence shown here is derived from an EMBL/GenBank/DDBJ whole genome shotgun (WGS) entry which is preliminary data.</text>
</comment>